<evidence type="ECO:0000256" key="1">
    <source>
        <dbReference type="SAM" id="SignalP"/>
    </source>
</evidence>
<reference evidence="2 3" key="1">
    <citation type="submission" date="2017-01" db="EMBL/GenBank/DDBJ databases">
        <title>A new Hymenobacter.</title>
        <authorList>
            <person name="Liang Y."/>
            <person name="Feng F."/>
        </authorList>
    </citation>
    <scope>NUCLEOTIDE SEQUENCE [LARGE SCALE GENOMIC DNA]</scope>
    <source>
        <strain evidence="2">MIMBbqt21</strain>
    </source>
</reference>
<comment type="caution">
    <text evidence="2">The sequence shown here is derived from an EMBL/GenBank/DDBJ whole genome shotgun (WGS) entry which is preliminary data.</text>
</comment>
<dbReference type="OrthoDB" id="5510929at2"/>
<dbReference type="AlphaFoldDB" id="A0A243WG96"/>
<evidence type="ECO:0000313" key="2">
    <source>
        <dbReference type="EMBL" id="OUJ74773.1"/>
    </source>
</evidence>
<dbReference type="InterPro" id="IPR025921">
    <property type="entry name" value="HmuY"/>
</dbReference>
<keyword evidence="1" id="KW-0732">Signal</keyword>
<dbReference type="EMBL" id="MTSE01000003">
    <property type="protein sequence ID" value="OUJ74773.1"/>
    <property type="molecule type" value="Genomic_DNA"/>
</dbReference>
<dbReference type="PROSITE" id="PS51257">
    <property type="entry name" value="PROKAR_LIPOPROTEIN"/>
    <property type="match status" value="1"/>
</dbReference>
<organism evidence="2 3">
    <name type="scientific">Hymenobacter crusticola</name>
    <dbReference type="NCBI Taxonomy" id="1770526"/>
    <lineage>
        <taxon>Bacteria</taxon>
        <taxon>Pseudomonadati</taxon>
        <taxon>Bacteroidota</taxon>
        <taxon>Cytophagia</taxon>
        <taxon>Cytophagales</taxon>
        <taxon>Hymenobacteraceae</taxon>
        <taxon>Hymenobacter</taxon>
    </lineage>
</organism>
<evidence type="ECO:0008006" key="4">
    <source>
        <dbReference type="Google" id="ProtNLM"/>
    </source>
</evidence>
<keyword evidence="3" id="KW-1185">Reference proteome</keyword>
<dbReference type="CDD" id="cd12105">
    <property type="entry name" value="HmuY"/>
    <property type="match status" value="1"/>
</dbReference>
<proteinExistence type="predicted"/>
<feature type="chain" id="PRO_5012467472" description="HmuY protein" evidence="1">
    <location>
        <begin position="23"/>
        <end position="211"/>
    </location>
</feature>
<accession>A0A243WG96</accession>
<dbReference type="Pfam" id="PF14064">
    <property type="entry name" value="HmuY"/>
    <property type="match status" value="1"/>
</dbReference>
<name>A0A243WG96_9BACT</name>
<feature type="signal peptide" evidence="1">
    <location>
        <begin position="1"/>
        <end position="22"/>
    </location>
</feature>
<sequence>MKHLFLRPALAFLAASSLSLTACNDDNDNEETVTPALETKTVSSLAPQPAATTSTGQPGTAKHYTFYSLADNKEVPYTDSASTKWDVAFRSTTILTNGGTSGPGQGGAQVYSGLFNELKTVPETDFAKDAATTKAVPTGSGNGWYNYDQTTHLVTPIAGRVLVIRTATGKYAKMEVTSYYKESPTAPTLSTPSGYYSFRYMYQADGSRNLQ</sequence>
<gene>
    <name evidence="2" type="ORF">BXP70_08425</name>
</gene>
<evidence type="ECO:0000313" key="3">
    <source>
        <dbReference type="Proteomes" id="UP000194873"/>
    </source>
</evidence>
<dbReference type="Proteomes" id="UP000194873">
    <property type="component" value="Unassembled WGS sequence"/>
</dbReference>
<protein>
    <recommendedName>
        <fullName evidence="4">HmuY protein</fullName>
    </recommendedName>
</protein>
<dbReference type="RefSeq" id="WP_086593579.1">
    <property type="nucleotide sequence ID" value="NZ_MTSE01000003.1"/>
</dbReference>